<sequence>MGITRMLLTHKKWLLLIVASCFAIGLRAQTRIEHNIAGFVCTRGTTVRVAQGLVTNKNTNAVIVTDELGSFTIKAAIGDTLEFAKTEYTPLKVLVNNTSDMVVFIQKAIMLKQVDIVGQTKQQEVNSYIDDYRKKGVYAGGKPSALSAVTSPLNALYSVFGKDAKDARHFAAMSKKDLEAAQDSRKYNKMIVKRVTNMSDEEIPRFMEAYTPSHEDLLKWGDYEVIEYIRKSYKSYKELGVVSQPKLNDVTPPVKQP</sequence>
<name>A0A7D4Q5L4_9SPHI</name>
<dbReference type="EMBL" id="CP054139">
    <property type="protein sequence ID" value="QKJ31767.1"/>
    <property type="molecule type" value="Genomic_DNA"/>
</dbReference>
<dbReference type="RefSeq" id="WP_173416425.1">
    <property type="nucleotide sequence ID" value="NZ_CP054139.1"/>
</dbReference>
<proteinExistence type="predicted"/>
<dbReference type="KEGG" id="mmab:HQ865_19005"/>
<dbReference type="AlphaFoldDB" id="A0A7D4Q5L4"/>
<evidence type="ECO:0000313" key="2">
    <source>
        <dbReference type="Proteomes" id="UP000505355"/>
    </source>
</evidence>
<reference evidence="1 2" key="1">
    <citation type="submission" date="2020-05" db="EMBL/GenBank/DDBJ databases">
        <title>Mucilaginibacter mali sp. nov.</title>
        <authorList>
            <person name="Kim H.S."/>
            <person name="Lee K.C."/>
            <person name="Suh M.K."/>
            <person name="Kim J.-S."/>
            <person name="Han K.-I."/>
            <person name="Eom M.K."/>
            <person name="Shin Y.K."/>
            <person name="Lee J.-S."/>
        </authorList>
    </citation>
    <scope>NUCLEOTIDE SEQUENCE [LARGE SCALE GENOMIC DNA]</scope>
    <source>
        <strain evidence="1 2">G2-14</strain>
    </source>
</reference>
<evidence type="ECO:0000313" key="1">
    <source>
        <dbReference type="EMBL" id="QKJ31767.1"/>
    </source>
</evidence>
<dbReference type="InterPro" id="IPR008969">
    <property type="entry name" value="CarboxyPept-like_regulatory"/>
</dbReference>
<dbReference type="SUPFAM" id="SSF49464">
    <property type="entry name" value="Carboxypeptidase regulatory domain-like"/>
    <property type="match status" value="1"/>
</dbReference>
<dbReference type="Proteomes" id="UP000505355">
    <property type="component" value="Chromosome"/>
</dbReference>
<organism evidence="1 2">
    <name type="scientific">Mucilaginibacter mali</name>
    <dbReference type="NCBI Taxonomy" id="2740462"/>
    <lineage>
        <taxon>Bacteria</taxon>
        <taxon>Pseudomonadati</taxon>
        <taxon>Bacteroidota</taxon>
        <taxon>Sphingobacteriia</taxon>
        <taxon>Sphingobacteriales</taxon>
        <taxon>Sphingobacteriaceae</taxon>
        <taxon>Mucilaginibacter</taxon>
    </lineage>
</organism>
<accession>A0A7D4Q5L4</accession>
<gene>
    <name evidence="1" type="ORF">HQ865_19005</name>
</gene>
<evidence type="ECO:0008006" key="3">
    <source>
        <dbReference type="Google" id="ProtNLM"/>
    </source>
</evidence>
<keyword evidence="2" id="KW-1185">Reference proteome</keyword>
<protein>
    <recommendedName>
        <fullName evidence="3">Carboxypeptidase-like protein</fullName>
    </recommendedName>
</protein>